<dbReference type="AlphaFoldDB" id="A0A7W8A8T3"/>
<dbReference type="InterPro" id="IPR046335">
    <property type="entry name" value="LacI/GalR-like_sensor"/>
</dbReference>
<evidence type="ECO:0000256" key="1">
    <source>
        <dbReference type="ARBA" id="ARBA00023015"/>
    </source>
</evidence>
<sequence length="250" mass="26497">MVAGVVGFLGRRGAHPTLMFAETDATRAQIVTYLRQGNADGAVLVSTHAADPLPALLVEARVPAVLFARPAQALPISYIDVDHRAGAKLAASRLVALGRQNIATISGPLGVHASQERLAGFRDAMAAYGRPYIPSAEGGFTYDSGEAAMERLLAEHPGLDGVFVANDLMAQGALYVLRHHGRRVPDDVAVIGFDDSSAATACRPPLTTVRHPVEDMAAEAVRLLLNRIEQPDQPPTSVIFAPTLVVRRSA</sequence>
<dbReference type="PANTHER" id="PTHR30146:SF109">
    <property type="entry name" value="HTH-TYPE TRANSCRIPTIONAL REGULATOR GALS"/>
    <property type="match status" value="1"/>
</dbReference>
<reference evidence="5 6" key="1">
    <citation type="submission" date="2020-08" db="EMBL/GenBank/DDBJ databases">
        <title>Genomic Encyclopedia of Type Strains, Phase IV (KMG-IV): sequencing the most valuable type-strain genomes for metagenomic binning, comparative biology and taxonomic classification.</title>
        <authorList>
            <person name="Goeker M."/>
        </authorList>
    </citation>
    <scope>NUCLEOTIDE SEQUENCE [LARGE SCALE GENOMIC DNA]</scope>
    <source>
        <strain evidence="5 6">DSM 45385</strain>
    </source>
</reference>
<evidence type="ECO:0000259" key="4">
    <source>
        <dbReference type="Pfam" id="PF13377"/>
    </source>
</evidence>
<dbReference type="Gene3D" id="3.40.50.2300">
    <property type="match status" value="2"/>
</dbReference>
<evidence type="ECO:0000313" key="6">
    <source>
        <dbReference type="Proteomes" id="UP000568380"/>
    </source>
</evidence>
<dbReference type="Proteomes" id="UP000568380">
    <property type="component" value="Unassembled WGS sequence"/>
</dbReference>
<dbReference type="PANTHER" id="PTHR30146">
    <property type="entry name" value="LACI-RELATED TRANSCRIPTIONAL REPRESSOR"/>
    <property type="match status" value="1"/>
</dbReference>
<evidence type="ECO:0000256" key="2">
    <source>
        <dbReference type="ARBA" id="ARBA00023125"/>
    </source>
</evidence>
<keyword evidence="2 5" id="KW-0238">DNA-binding</keyword>
<gene>
    <name evidence="5" type="ORF">HNR40_007231</name>
</gene>
<keyword evidence="6" id="KW-1185">Reference proteome</keyword>
<dbReference type="EMBL" id="JACHIN010000011">
    <property type="protein sequence ID" value="MBB5081736.1"/>
    <property type="molecule type" value="Genomic_DNA"/>
</dbReference>
<dbReference type="GO" id="GO:0000976">
    <property type="term" value="F:transcription cis-regulatory region binding"/>
    <property type="evidence" value="ECO:0007669"/>
    <property type="project" value="TreeGrafter"/>
</dbReference>
<dbReference type="InterPro" id="IPR028082">
    <property type="entry name" value="Peripla_BP_I"/>
</dbReference>
<organism evidence="5 6">
    <name type="scientific">Nonomuraea endophytica</name>
    <dbReference type="NCBI Taxonomy" id="714136"/>
    <lineage>
        <taxon>Bacteria</taxon>
        <taxon>Bacillati</taxon>
        <taxon>Actinomycetota</taxon>
        <taxon>Actinomycetes</taxon>
        <taxon>Streptosporangiales</taxon>
        <taxon>Streptosporangiaceae</taxon>
        <taxon>Nonomuraea</taxon>
    </lineage>
</organism>
<accession>A0A7W8A8T3</accession>
<dbReference type="Pfam" id="PF13377">
    <property type="entry name" value="Peripla_BP_3"/>
    <property type="match status" value="1"/>
</dbReference>
<dbReference type="CDD" id="cd06267">
    <property type="entry name" value="PBP1_LacI_sugar_binding-like"/>
    <property type="match status" value="1"/>
</dbReference>
<dbReference type="GO" id="GO:0003700">
    <property type="term" value="F:DNA-binding transcription factor activity"/>
    <property type="evidence" value="ECO:0007669"/>
    <property type="project" value="TreeGrafter"/>
</dbReference>
<dbReference type="SUPFAM" id="SSF53822">
    <property type="entry name" value="Periplasmic binding protein-like I"/>
    <property type="match status" value="1"/>
</dbReference>
<keyword evidence="1" id="KW-0805">Transcription regulation</keyword>
<evidence type="ECO:0000256" key="3">
    <source>
        <dbReference type="ARBA" id="ARBA00023163"/>
    </source>
</evidence>
<feature type="domain" description="Transcriptional regulator LacI/GalR-like sensor" evidence="4">
    <location>
        <begin position="92"/>
        <end position="249"/>
    </location>
</feature>
<evidence type="ECO:0000313" key="5">
    <source>
        <dbReference type="EMBL" id="MBB5081736.1"/>
    </source>
</evidence>
<name>A0A7W8A8T3_9ACTN</name>
<proteinExistence type="predicted"/>
<keyword evidence="3" id="KW-0804">Transcription</keyword>
<comment type="caution">
    <text evidence="5">The sequence shown here is derived from an EMBL/GenBank/DDBJ whole genome shotgun (WGS) entry which is preliminary data.</text>
</comment>
<protein>
    <submittedName>
        <fullName evidence="5">DNA-binding LacI/PurR family transcriptional regulator</fullName>
    </submittedName>
</protein>